<dbReference type="AlphaFoldDB" id="A0A841RB05"/>
<dbReference type="EMBL" id="JACHGJ010000005">
    <property type="protein sequence ID" value="MBB6481135.1"/>
    <property type="molecule type" value="Genomic_DNA"/>
</dbReference>
<accession>A0A841RB05</accession>
<dbReference type="Proteomes" id="UP000587760">
    <property type="component" value="Unassembled WGS sequence"/>
</dbReference>
<dbReference type="GO" id="GO:0004366">
    <property type="term" value="F:glycerol-3-phosphate O-acyltransferase activity"/>
    <property type="evidence" value="ECO:0007669"/>
    <property type="project" value="UniProtKB-EC"/>
</dbReference>
<keyword evidence="1" id="KW-0808">Transferase</keyword>
<reference evidence="1 2" key="1">
    <citation type="submission" date="2020-08" db="EMBL/GenBank/DDBJ databases">
        <title>Genomic Encyclopedia of Type Strains, Phase IV (KMG-IV): sequencing the most valuable type-strain genomes for metagenomic binning, comparative biology and taxonomic classification.</title>
        <authorList>
            <person name="Goeker M."/>
        </authorList>
    </citation>
    <scope>NUCLEOTIDE SEQUENCE [LARGE SCALE GENOMIC DNA]</scope>
    <source>
        <strain evidence="1 2">DSM 2461</strain>
    </source>
</reference>
<protein>
    <submittedName>
        <fullName evidence="1">Glycerol-3-phosphate O-acyltransferase</fullName>
        <ecNumber evidence="1">2.3.1.15</ecNumber>
    </submittedName>
</protein>
<evidence type="ECO:0000313" key="1">
    <source>
        <dbReference type="EMBL" id="MBB6481135.1"/>
    </source>
</evidence>
<dbReference type="SUPFAM" id="SSF69593">
    <property type="entry name" value="Glycerol-3-phosphate (1)-acyltransferase"/>
    <property type="match status" value="1"/>
</dbReference>
<keyword evidence="1" id="KW-0012">Acyltransferase</keyword>
<organism evidence="1 2">
    <name type="scientific">Spirochaeta isovalerica</name>
    <dbReference type="NCBI Taxonomy" id="150"/>
    <lineage>
        <taxon>Bacteria</taxon>
        <taxon>Pseudomonadati</taxon>
        <taxon>Spirochaetota</taxon>
        <taxon>Spirochaetia</taxon>
        <taxon>Spirochaetales</taxon>
        <taxon>Spirochaetaceae</taxon>
        <taxon>Spirochaeta</taxon>
    </lineage>
</organism>
<evidence type="ECO:0000313" key="2">
    <source>
        <dbReference type="Proteomes" id="UP000587760"/>
    </source>
</evidence>
<name>A0A841RB05_9SPIO</name>
<dbReference type="EC" id="2.3.1.15" evidence="1"/>
<dbReference type="Gene3D" id="3.40.1130.10">
    <property type="entry name" value="Glycerol-3-phosphate (1)-acyltransferase"/>
    <property type="match status" value="1"/>
</dbReference>
<sequence>MSDYYNQLKTVFSILQTKLDGDYEIRPDNVYQEGNHECQALIGSLVDKIVLPGSRIIGSENIRDLYERSRQGESCLLLVEHYSNFDYPVIFRFLENDPLLGQDVARSLIPIQGMKLSDEEWVTSAFTHSYATIVIYPSRSIDNVKDPDKKAEIRKVSTPINHAAMRELTDRKYHGQMILVFPSGTRYRPWDPESKKGVREIFTYLKSFENILFLGINGNIMKPHQSDDMNADIKAIEEDLIILTASPVIKGKEFRKEVIAKTPEGEDSKQFVVDQVMAELDRIHRNTEKIREKELAG</sequence>
<keyword evidence="2" id="KW-1185">Reference proteome</keyword>
<gene>
    <name evidence="1" type="ORF">HNR50_002808</name>
</gene>
<proteinExistence type="predicted"/>
<comment type="caution">
    <text evidence="1">The sequence shown here is derived from an EMBL/GenBank/DDBJ whole genome shotgun (WGS) entry which is preliminary data.</text>
</comment>
<dbReference type="RefSeq" id="WP_184747379.1">
    <property type="nucleotide sequence ID" value="NZ_JACHGJ010000005.1"/>
</dbReference>